<dbReference type="Pfam" id="PF03819">
    <property type="entry name" value="MazG"/>
    <property type="match status" value="1"/>
</dbReference>
<organism evidence="2 3">
    <name type="scientific">Virgisporangium aurantiacum</name>
    <dbReference type="NCBI Taxonomy" id="175570"/>
    <lineage>
        <taxon>Bacteria</taxon>
        <taxon>Bacillati</taxon>
        <taxon>Actinomycetota</taxon>
        <taxon>Actinomycetes</taxon>
        <taxon>Micromonosporales</taxon>
        <taxon>Micromonosporaceae</taxon>
        <taxon>Virgisporangium</taxon>
    </lineage>
</organism>
<comment type="caution">
    <text evidence="2">The sequence shown here is derived from an EMBL/GenBank/DDBJ whole genome shotgun (WGS) entry which is preliminary data.</text>
</comment>
<dbReference type="Gene3D" id="1.10.287.1080">
    <property type="entry name" value="MazG-like"/>
    <property type="match status" value="1"/>
</dbReference>
<accession>A0A8J4E6R4</accession>
<gene>
    <name evidence="2" type="ORF">Vau01_112170</name>
</gene>
<evidence type="ECO:0000313" key="2">
    <source>
        <dbReference type="EMBL" id="GIJ63701.1"/>
    </source>
</evidence>
<sequence length="99" mass="10385">MTETEGAIRAIAERVRARHADASTCLDTQVLCLAEEVGEAVQAYRRATGRARSTAPWSAVAEELADVVIVAHVTALLAGIDLDTAIKTKLAAIEARGGV</sequence>
<keyword evidence="3" id="KW-1185">Reference proteome</keyword>
<dbReference type="RefSeq" id="WP_204010804.1">
    <property type="nucleotide sequence ID" value="NZ_BOPG01000101.1"/>
</dbReference>
<evidence type="ECO:0000259" key="1">
    <source>
        <dbReference type="Pfam" id="PF03819"/>
    </source>
</evidence>
<evidence type="ECO:0000313" key="3">
    <source>
        <dbReference type="Proteomes" id="UP000612585"/>
    </source>
</evidence>
<name>A0A8J4E6R4_9ACTN</name>
<dbReference type="InterPro" id="IPR004518">
    <property type="entry name" value="MazG-like_dom"/>
</dbReference>
<dbReference type="SUPFAM" id="SSF101386">
    <property type="entry name" value="all-alpha NTP pyrophosphatases"/>
    <property type="match status" value="1"/>
</dbReference>
<protein>
    <recommendedName>
        <fullName evidence="1">NTP pyrophosphohydrolase MazG-like domain-containing protein</fullName>
    </recommendedName>
</protein>
<dbReference type="EMBL" id="BOPG01000101">
    <property type="protein sequence ID" value="GIJ63701.1"/>
    <property type="molecule type" value="Genomic_DNA"/>
</dbReference>
<reference evidence="2" key="1">
    <citation type="submission" date="2021-01" db="EMBL/GenBank/DDBJ databases">
        <title>Whole genome shotgun sequence of Virgisporangium aurantiacum NBRC 16421.</title>
        <authorList>
            <person name="Komaki H."/>
            <person name="Tamura T."/>
        </authorList>
    </citation>
    <scope>NUCLEOTIDE SEQUENCE</scope>
    <source>
        <strain evidence="2">NBRC 16421</strain>
    </source>
</reference>
<feature type="domain" description="NTP pyrophosphohydrolase MazG-like" evidence="1">
    <location>
        <begin position="28"/>
        <end position="94"/>
    </location>
</feature>
<dbReference type="AlphaFoldDB" id="A0A8J4E6R4"/>
<proteinExistence type="predicted"/>
<dbReference type="Proteomes" id="UP000612585">
    <property type="component" value="Unassembled WGS sequence"/>
</dbReference>